<accession>A0AA46A7M6</accession>
<gene>
    <name evidence="1" type="ORF">SAMN05421772_1278</name>
</gene>
<proteinExistence type="predicted"/>
<dbReference type="EMBL" id="FTOU01000027">
    <property type="protein sequence ID" value="SIT15829.1"/>
    <property type="molecule type" value="Genomic_DNA"/>
</dbReference>
<dbReference type="Proteomes" id="UP000186216">
    <property type="component" value="Unassembled WGS sequence"/>
</dbReference>
<evidence type="ECO:0000313" key="1">
    <source>
        <dbReference type="EMBL" id="SIT15829.1"/>
    </source>
</evidence>
<reference evidence="1 2" key="1">
    <citation type="submission" date="2017-01" db="EMBL/GenBank/DDBJ databases">
        <authorList>
            <person name="Varghese N."/>
            <person name="Submissions S."/>
        </authorList>
    </citation>
    <scope>NUCLEOTIDE SEQUENCE [LARGE SCALE GENOMIC DNA]</scope>
    <source>
        <strain evidence="1 2">DSM 18447</strain>
    </source>
</reference>
<protein>
    <submittedName>
        <fullName evidence="1">Uncharacterized protein</fullName>
    </submittedName>
</protein>
<sequence length="42" mass="4554">MKPALLVAAIFGIGLAVDYLDSISADTSDWCSQWERTYGECG</sequence>
<organism evidence="1 2">
    <name type="scientific">Paracoccus saliphilus</name>
    <dbReference type="NCBI Taxonomy" id="405559"/>
    <lineage>
        <taxon>Bacteria</taxon>
        <taxon>Pseudomonadati</taxon>
        <taxon>Pseudomonadota</taxon>
        <taxon>Alphaproteobacteria</taxon>
        <taxon>Rhodobacterales</taxon>
        <taxon>Paracoccaceae</taxon>
        <taxon>Paracoccus</taxon>
    </lineage>
</organism>
<evidence type="ECO:0000313" key="2">
    <source>
        <dbReference type="Proteomes" id="UP000186216"/>
    </source>
</evidence>
<comment type="caution">
    <text evidence="1">The sequence shown here is derived from an EMBL/GenBank/DDBJ whole genome shotgun (WGS) entry which is preliminary data.</text>
</comment>
<dbReference type="AlphaFoldDB" id="A0AA46A7M6"/>
<name>A0AA46A7M6_9RHOB</name>